<keyword evidence="9 10" id="KW-0472">Membrane</keyword>
<dbReference type="GO" id="GO:0140359">
    <property type="term" value="F:ABC-type transporter activity"/>
    <property type="evidence" value="ECO:0007669"/>
    <property type="project" value="InterPro"/>
</dbReference>
<dbReference type="Pfam" id="PF14510">
    <property type="entry name" value="ABC_trans_N"/>
    <property type="match status" value="1"/>
</dbReference>
<evidence type="ECO:0000256" key="1">
    <source>
        <dbReference type="ARBA" id="ARBA00004141"/>
    </source>
</evidence>
<evidence type="ECO:0000256" key="10">
    <source>
        <dbReference type="SAM" id="Phobius"/>
    </source>
</evidence>
<evidence type="ECO:0000256" key="5">
    <source>
        <dbReference type="ARBA" id="ARBA00022737"/>
    </source>
</evidence>
<dbReference type="PANTHER" id="PTHR48040">
    <property type="entry name" value="PLEIOTROPIC DRUG RESISTANCE PROTEIN 1-LIKE ISOFORM X1"/>
    <property type="match status" value="1"/>
</dbReference>
<dbReference type="InterPro" id="IPR013525">
    <property type="entry name" value="ABC2_TM"/>
</dbReference>
<feature type="transmembrane region" description="Helical" evidence="10">
    <location>
        <begin position="472"/>
        <end position="491"/>
    </location>
</feature>
<comment type="subcellular location">
    <subcellularLocation>
        <location evidence="1">Membrane</location>
        <topology evidence="1">Multi-pass membrane protein</topology>
    </subcellularLocation>
</comment>
<dbReference type="InterPro" id="IPR027417">
    <property type="entry name" value="P-loop_NTPase"/>
</dbReference>
<dbReference type="GO" id="GO:0016887">
    <property type="term" value="F:ATP hydrolysis activity"/>
    <property type="evidence" value="ECO:0007669"/>
    <property type="project" value="InterPro"/>
</dbReference>
<dbReference type="GO" id="GO:0016020">
    <property type="term" value="C:membrane"/>
    <property type="evidence" value="ECO:0007669"/>
    <property type="project" value="UniProtKB-SubCell"/>
</dbReference>
<keyword evidence="8 10" id="KW-1133">Transmembrane helix</keyword>
<dbReference type="GO" id="GO:0005524">
    <property type="term" value="F:ATP binding"/>
    <property type="evidence" value="ECO:0007669"/>
    <property type="project" value="UniProtKB-KW"/>
</dbReference>
<evidence type="ECO:0000313" key="12">
    <source>
        <dbReference type="EMBL" id="CAJ1955148.1"/>
    </source>
</evidence>
<protein>
    <recommendedName>
        <fullName evidence="11">ABC transporter domain-containing protein</fullName>
    </recommendedName>
</protein>
<reference evidence="12" key="1">
    <citation type="submission" date="2023-10" db="EMBL/GenBank/DDBJ databases">
        <authorList>
            <person name="Domelevo Entfellner J.-B."/>
        </authorList>
    </citation>
    <scope>NUCLEOTIDE SEQUENCE</scope>
</reference>
<evidence type="ECO:0000313" key="13">
    <source>
        <dbReference type="Proteomes" id="UP001189624"/>
    </source>
</evidence>
<dbReference type="Gene3D" id="3.40.50.300">
    <property type="entry name" value="P-loop containing nucleotide triphosphate hydrolases"/>
    <property type="match status" value="1"/>
</dbReference>
<dbReference type="Pfam" id="PF19055">
    <property type="entry name" value="ABC2_membrane_7"/>
    <property type="match status" value="1"/>
</dbReference>
<dbReference type="SUPFAM" id="SSF52540">
    <property type="entry name" value="P-loop containing nucleoside triphosphate hydrolases"/>
    <property type="match status" value="1"/>
</dbReference>
<evidence type="ECO:0000259" key="11">
    <source>
        <dbReference type="PROSITE" id="PS50893"/>
    </source>
</evidence>
<evidence type="ECO:0000256" key="6">
    <source>
        <dbReference type="ARBA" id="ARBA00022741"/>
    </source>
</evidence>
<keyword evidence="5" id="KW-0677">Repeat</keyword>
<dbReference type="InterPro" id="IPR029481">
    <property type="entry name" value="ABC_trans_N"/>
</dbReference>
<feature type="transmembrane region" description="Helical" evidence="10">
    <location>
        <begin position="503"/>
        <end position="523"/>
    </location>
</feature>
<evidence type="ECO:0000256" key="9">
    <source>
        <dbReference type="ARBA" id="ARBA00023136"/>
    </source>
</evidence>
<dbReference type="AlphaFoldDB" id="A0AA86SE26"/>
<keyword evidence="6" id="KW-0547">Nucleotide-binding</keyword>
<evidence type="ECO:0000256" key="4">
    <source>
        <dbReference type="ARBA" id="ARBA00022692"/>
    </source>
</evidence>
<feature type="domain" description="ABC transporter" evidence="11">
    <location>
        <begin position="100"/>
        <end position="382"/>
    </location>
</feature>
<comment type="similarity">
    <text evidence="2">Belongs to the ABC transporter superfamily. ABCG family. PDR (TC 3.A.1.205) subfamily.</text>
</comment>
<evidence type="ECO:0000256" key="8">
    <source>
        <dbReference type="ARBA" id="ARBA00022989"/>
    </source>
</evidence>
<organism evidence="12 13">
    <name type="scientific">Sphenostylis stenocarpa</name>
    <dbReference type="NCBI Taxonomy" id="92480"/>
    <lineage>
        <taxon>Eukaryota</taxon>
        <taxon>Viridiplantae</taxon>
        <taxon>Streptophyta</taxon>
        <taxon>Embryophyta</taxon>
        <taxon>Tracheophyta</taxon>
        <taxon>Spermatophyta</taxon>
        <taxon>Magnoliopsida</taxon>
        <taxon>eudicotyledons</taxon>
        <taxon>Gunneridae</taxon>
        <taxon>Pentapetalae</taxon>
        <taxon>rosids</taxon>
        <taxon>fabids</taxon>
        <taxon>Fabales</taxon>
        <taxon>Fabaceae</taxon>
        <taxon>Papilionoideae</taxon>
        <taxon>50 kb inversion clade</taxon>
        <taxon>NPAAA clade</taxon>
        <taxon>indigoferoid/millettioid clade</taxon>
        <taxon>Phaseoleae</taxon>
        <taxon>Sphenostylis</taxon>
    </lineage>
</organism>
<evidence type="ECO:0000256" key="3">
    <source>
        <dbReference type="ARBA" id="ARBA00022448"/>
    </source>
</evidence>
<evidence type="ECO:0000256" key="7">
    <source>
        <dbReference type="ARBA" id="ARBA00022840"/>
    </source>
</evidence>
<dbReference type="PROSITE" id="PS50893">
    <property type="entry name" value="ABC_TRANSPORTER_2"/>
    <property type="match status" value="1"/>
</dbReference>
<keyword evidence="7" id="KW-0067">ATP-binding</keyword>
<dbReference type="EMBL" id="OY731402">
    <property type="protein sequence ID" value="CAJ1955148.1"/>
    <property type="molecule type" value="Genomic_DNA"/>
</dbReference>
<dbReference type="InterPro" id="IPR043926">
    <property type="entry name" value="ABCG_dom"/>
</dbReference>
<dbReference type="FunFam" id="3.40.50.300:FF:000179">
    <property type="entry name" value="ABC transporter G family member 34"/>
    <property type="match status" value="1"/>
</dbReference>
<name>A0AA86SE26_9FABA</name>
<dbReference type="Pfam" id="PF01061">
    <property type="entry name" value="ABC2_membrane"/>
    <property type="match status" value="1"/>
</dbReference>
<evidence type="ECO:0000256" key="2">
    <source>
        <dbReference type="ARBA" id="ARBA00006012"/>
    </source>
</evidence>
<dbReference type="Proteomes" id="UP001189624">
    <property type="component" value="Chromosome 5"/>
</dbReference>
<keyword evidence="13" id="KW-1185">Reference proteome</keyword>
<sequence length="584" mass="66059">MEHGNLNKATSSFQVSSSSIWRDASGVFSRNSFEEDDEEALKWAALEKLPTYNRLKKGLLITSNGEVNEIDVTDIGAQERKHVLERLVRDAEEDNEKFLLKLRERIDRVGISIPTIEARFEHLNVEAEAYVGSRALPTVLNFIFNTVELDPDLKVSGRVTYNGHGMNEFVPQRTASYISQHDVHIGEMTVRETFAFSARCQGVGSRYDLLSELSRREIAANIKPDPIIDIYMKFMDILIIKATASESQEANQMMTEYVLKILGLEICADIVVGDQMLRGISGGQRKRVTAGGEMLVGPTNALFMDEISSGLDSSTTVQIIKCLRQIVHILDGTAVISLLQPEPETYELFDDIILLSDGQIVYQGPREFVLEFFESMGFRCPERKAVADFLQEVTSRKDQQQYWIHKDEPYSFVTVNEFAKAFQCFHVGRELRDELAVPFDKTKNHPAALTTNKYGVNKKELLKANFSREYLLMKRNAFLAVMAVVAMTVFLRTEMLKDSVDNGGVYTGALFFSIVMVLFNGMADISMNVAKLPIFYKQRDLLFYPPWAYAIPSWILKIPITLAEVVVWVSITYYAVGFDPSIGR</sequence>
<gene>
    <name evidence="12" type="ORF">AYBTSS11_LOCUS15973</name>
</gene>
<feature type="transmembrane region" description="Helical" evidence="10">
    <location>
        <begin position="554"/>
        <end position="576"/>
    </location>
</feature>
<keyword evidence="3" id="KW-0813">Transport</keyword>
<dbReference type="InterPro" id="IPR003439">
    <property type="entry name" value="ABC_transporter-like_ATP-bd"/>
</dbReference>
<proteinExistence type="inferred from homology"/>
<dbReference type="PANTHER" id="PTHR48040:SF20">
    <property type="entry name" value="PLEIOTROPIC DRUG RESISTANCE PROTEIN 1"/>
    <property type="match status" value="1"/>
</dbReference>
<dbReference type="Gramene" id="rna-AYBTSS11_LOCUS15973">
    <property type="protein sequence ID" value="CAJ1955148.1"/>
    <property type="gene ID" value="gene-AYBTSS11_LOCUS15973"/>
</dbReference>
<keyword evidence="4 10" id="KW-0812">Transmembrane</keyword>
<accession>A0AA86SE26</accession>